<proteinExistence type="predicted"/>
<dbReference type="EnsemblMetazoa" id="PPAI009328-RA">
    <property type="protein sequence ID" value="PPAI009328-PA"/>
    <property type="gene ID" value="PPAI009328"/>
</dbReference>
<dbReference type="AlphaFoldDB" id="A0A1B0DLT8"/>
<dbReference type="InterPro" id="IPR051345">
    <property type="entry name" value="Importin_beta-like_NTR"/>
</dbReference>
<dbReference type="PANTHER" id="PTHR12363:SF42">
    <property type="entry name" value="TRANSPORTIN-3"/>
    <property type="match status" value="1"/>
</dbReference>
<feature type="domain" description="Exportin-1/Importin-beta-like" evidence="2">
    <location>
        <begin position="63"/>
        <end position="209"/>
    </location>
</feature>
<evidence type="ECO:0000259" key="2">
    <source>
        <dbReference type="Pfam" id="PF08389"/>
    </source>
</evidence>
<evidence type="ECO:0000259" key="1">
    <source>
        <dbReference type="Pfam" id="PF03810"/>
    </source>
</evidence>
<name>A0A1B0DLT8_PHLPP</name>
<keyword evidence="4" id="KW-1185">Reference proteome</keyword>
<dbReference type="InterPro" id="IPR013598">
    <property type="entry name" value="Exportin-1/Importin-b-like"/>
</dbReference>
<dbReference type="SUPFAM" id="SSF48371">
    <property type="entry name" value="ARM repeat"/>
    <property type="match status" value="1"/>
</dbReference>
<dbReference type="InterPro" id="IPR011989">
    <property type="entry name" value="ARM-like"/>
</dbReference>
<dbReference type="Gene3D" id="1.25.10.10">
    <property type="entry name" value="Leucine-rich Repeat Variant"/>
    <property type="match status" value="1"/>
</dbReference>
<dbReference type="VEuPathDB" id="VectorBase:PPAPM1_009237"/>
<dbReference type="InterPro" id="IPR001494">
    <property type="entry name" value="Importin-beta_N"/>
</dbReference>
<protein>
    <submittedName>
        <fullName evidence="3">Uncharacterized protein</fullName>
    </submittedName>
</protein>
<dbReference type="GO" id="GO:0006606">
    <property type="term" value="P:protein import into nucleus"/>
    <property type="evidence" value="ECO:0007669"/>
    <property type="project" value="TreeGrafter"/>
</dbReference>
<dbReference type="Pfam" id="PF03810">
    <property type="entry name" value="IBN_N"/>
    <property type="match status" value="1"/>
</dbReference>
<organism evidence="3 4">
    <name type="scientific">Phlebotomus papatasi</name>
    <name type="common">Sandfly</name>
    <dbReference type="NCBI Taxonomy" id="29031"/>
    <lineage>
        <taxon>Eukaryota</taxon>
        <taxon>Metazoa</taxon>
        <taxon>Ecdysozoa</taxon>
        <taxon>Arthropoda</taxon>
        <taxon>Hexapoda</taxon>
        <taxon>Insecta</taxon>
        <taxon>Pterygota</taxon>
        <taxon>Neoptera</taxon>
        <taxon>Endopterygota</taxon>
        <taxon>Diptera</taxon>
        <taxon>Nematocera</taxon>
        <taxon>Psychodoidea</taxon>
        <taxon>Psychodidae</taxon>
        <taxon>Phlebotomus</taxon>
        <taxon>Phlebotomus</taxon>
    </lineage>
</organism>
<dbReference type="GO" id="GO:0031267">
    <property type="term" value="F:small GTPase binding"/>
    <property type="evidence" value="ECO:0007669"/>
    <property type="project" value="InterPro"/>
</dbReference>
<dbReference type="InterPro" id="IPR016024">
    <property type="entry name" value="ARM-type_fold"/>
</dbReference>
<sequence length="243" mass="27544">VYSWRIADELLQQKRDLQSCYFAAQTIRSKIQNSFHELPASAHESLRESLISYISQITVETDPVIVTQLCLAISDLALLVSTWRNPVLTLIERFSTSQENVWPLLVILTLIPEEINSRYLRLGANRREEIHRDLKTDSRTVLEFMMACLQTGGHDPATQKRVIKCFTSWLSIHAIELCDIADNAIVGLTFRLLHNNDTCVQLHEAAADFVCTLLQCFEGNNAAPPVLQVQIFNAVMALEEAYN</sequence>
<dbReference type="Proteomes" id="UP000092462">
    <property type="component" value="Unassembled WGS sequence"/>
</dbReference>
<dbReference type="GO" id="GO:0005737">
    <property type="term" value="C:cytoplasm"/>
    <property type="evidence" value="ECO:0007669"/>
    <property type="project" value="TreeGrafter"/>
</dbReference>
<evidence type="ECO:0000313" key="3">
    <source>
        <dbReference type="EnsemblMetazoa" id="PPAI009328-PA"/>
    </source>
</evidence>
<dbReference type="EMBL" id="AJVK01036659">
    <property type="status" value="NOT_ANNOTATED_CDS"/>
    <property type="molecule type" value="Genomic_DNA"/>
</dbReference>
<dbReference type="Pfam" id="PF08389">
    <property type="entry name" value="Xpo1"/>
    <property type="match status" value="1"/>
</dbReference>
<evidence type="ECO:0000313" key="4">
    <source>
        <dbReference type="Proteomes" id="UP000092462"/>
    </source>
</evidence>
<dbReference type="PANTHER" id="PTHR12363">
    <property type="entry name" value="TRANSPORTIN 3 AND IMPORTIN 13"/>
    <property type="match status" value="1"/>
</dbReference>
<feature type="domain" description="Importin N-terminal" evidence="1">
    <location>
        <begin position="4"/>
        <end position="55"/>
    </location>
</feature>
<accession>A0A1B0DLT8</accession>
<dbReference type="VEuPathDB" id="VectorBase:PPAI009328"/>
<reference evidence="3" key="1">
    <citation type="submission" date="2022-08" db="UniProtKB">
        <authorList>
            <consortium name="EnsemblMetazoa"/>
        </authorList>
    </citation>
    <scope>IDENTIFICATION</scope>
    <source>
        <strain evidence="3">Israel</strain>
    </source>
</reference>